<evidence type="ECO:0000313" key="2">
    <source>
        <dbReference type="EMBL" id="MBB4699723.1"/>
    </source>
</evidence>
<proteinExistence type="predicted"/>
<keyword evidence="3" id="KW-1185">Reference proteome</keyword>
<gene>
    <name evidence="2" type="ORF">BJ982_001267</name>
</gene>
<dbReference type="Pfam" id="PF13560">
    <property type="entry name" value="HTH_31"/>
    <property type="match status" value="1"/>
</dbReference>
<reference evidence="2 3" key="1">
    <citation type="submission" date="2020-08" db="EMBL/GenBank/DDBJ databases">
        <title>Sequencing the genomes of 1000 actinobacteria strains.</title>
        <authorList>
            <person name="Klenk H.-P."/>
        </authorList>
    </citation>
    <scope>NUCLEOTIDE SEQUENCE [LARGE SCALE GENOMIC DNA]</scope>
    <source>
        <strain evidence="2 3">DSM 45784</strain>
    </source>
</reference>
<accession>A0A7W7D6A6</accession>
<sequence length="440" mass="48052">MSDQVKADESPWRLLGASLRHWRVDVRDLSQRDLAKAAFVDQGELSRWERGIARPHRDHIKAIDDVLGATGQIVALHAFVIELAQFRAGTVVVDSCPPTCDEVDVERRTLLQLLATLGAGAHIPASAIDALHSSLPRLTGQSAENSVEEWEQIAWDYAQGVWTEPPGSRFVDLAGDIQALEQRLARTVGDTERADLLRVYAQLTAFMALELADTSSARASWRSWRAARSAADAAGDVELRMWIRAREASESFYLRRGGTVADDLIEEVVHLAQGRAGQGLAEGLKTRARMLACAGRSEDARKAVTDLDDVFQRLPTAVTSDHISVWGVSLESVQFAQAYALTELGDTKAAMPMIEQAFAACPREKAGGRANMHLVQAWALVRDREVTEGLDHALDVTRPMPVTAARRRLVGEITGALPEKAHDLPAARELRALVAGRSSA</sequence>
<dbReference type="CDD" id="cd00093">
    <property type="entry name" value="HTH_XRE"/>
    <property type="match status" value="1"/>
</dbReference>
<dbReference type="EMBL" id="JACHND010000001">
    <property type="protein sequence ID" value="MBB4699723.1"/>
    <property type="molecule type" value="Genomic_DNA"/>
</dbReference>
<evidence type="ECO:0000259" key="1">
    <source>
        <dbReference type="PROSITE" id="PS50943"/>
    </source>
</evidence>
<dbReference type="Proteomes" id="UP000542210">
    <property type="component" value="Unassembled WGS sequence"/>
</dbReference>
<evidence type="ECO:0000313" key="3">
    <source>
        <dbReference type="Proteomes" id="UP000542210"/>
    </source>
</evidence>
<feature type="domain" description="HTH cro/C1-type" evidence="1">
    <location>
        <begin position="27"/>
        <end position="74"/>
    </location>
</feature>
<dbReference type="GO" id="GO:0003677">
    <property type="term" value="F:DNA binding"/>
    <property type="evidence" value="ECO:0007669"/>
    <property type="project" value="InterPro"/>
</dbReference>
<dbReference type="Gene3D" id="1.10.260.40">
    <property type="entry name" value="lambda repressor-like DNA-binding domains"/>
    <property type="match status" value="1"/>
</dbReference>
<dbReference type="InterPro" id="IPR010982">
    <property type="entry name" value="Lambda_DNA-bd_dom_sf"/>
</dbReference>
<protein>
    <submittedName>
        <fullName evidence="2">Transcriptional regulator with XRE-family HTH domain</fullName>
    </submittedName>
</protein>
<name>A0A7W7D6A6_9ACTN</name>
<dbReference type="SMART" id="SM00530">
    <property type="entry name" value="HTH_XRE"/>
    <property type="match status" value="1"/>
</dbReference>
<dbReference type="PROSITE" id="PS50943">
    <property type="entry name" value="HTH_CROC1"/>
    <property type="match status" value="1"/>
</dbReference>
<dbReference type="RefSeq" id="WP_184877470.1">
    <property type="nucleotide sequence ID" value="NZ_BOOV01000031.1"/>
</dbReference>
<organism evidence="2 3">
    <name type="scientific">Sphaerisporangium siamense</name>
    <dbReference type="NCBI Taxonomy" id="795645"/>
    <lineage>
        <taxon>Bacteria</taxon>
        <taxon>Bacillati</taxon>
        <taxon>Actinomycetota</taxon>
        <taxon>Actinomycetes</taxon>
        <taxon>Streptosporangiales</taxon>
        <taxon>Streptosporangiaceae</taxon>
        <taxon>Sphaerisporangium</taxon>
    </lineage>
</organism>
<comment type="caution">
    <text evidence="2">The sequence shown here is derived from an EMBL/GenBank/DDBJ whole genome shotgun (WGS) entry which is preliminary data.</text>
</comment>
<dbReference type="InterPro" id="IPR001387">
    <property type="entry name" value="Cro/C1-type_HTH"/>
</dbReference>
<dbReference type="SUPFAM" id="SSF47413">
    <property type="entry name" value="lambda repressor-like DNA-binding domains"/>
    <property type="match status" value="1"/>
</dbReference>
<dbReference type="AlphaFoldDB" id="A0A7W7D6A6"/>